<evidence type="ECO:0000256" key="1">
    <source>
        <dbReference type="SAM" id="MobiDB-lite"/>
    </source>
</evidence>
<sequence length="29" mass="3108">MPQGSDQDASKSINPSCKDSITIKRKGKS</sequence>
<protein>
    <submittedName>
        <fullName evidence="2">Uncharacterized protein</fullName>
    </submittedName>
</protein>
<accession>A0A2P2N506</accession>
<dbReference type="AlphaFoldDB" id="A0A2P2N506"/>
<feature type="region of interest" description="Disordered" evidence="1">
    <location>
        <begin position="1"/>
        <end position="29"/>
    </location>
</feature>
<reference evidence="2" key="1">
    <citation type="submission" date="2018-02" db="EMBL/GenBank/DDBJ databases">
        <title>Rhizophora mucronata_Transcriptome.</title>
        <authorList>
            <person name="Meera S.P."/>
            <person name="Sreeshan A."/>
            <person name="Augustine A."/>
        </authorList>
    </citation>
    <scope>NUCLEOTIDE SEQUENCE</scope>
    <source>
        <tissue evidence="2">Leaf</tissue>
    </source>
</reference>
<organism evidence="2">
    <name type="scientific">Rhizophora mucronata</name>
    <name type="common">Asiatic mangrove</name>
    <dbReference type="NCBI Taxonomy" id="61149"/>
    <lineage>
        <taxon>Eukaryota</taxon>
        <taxon>Viridiplantae</taxon>
        <taxon>Streptophyta</taxon>
        <taxon>Embryophyta</taxon>
        <taxon>Tracheophyta</taxon>
        <taxon>Spermatophyta</taxon>
        <taxon>Magnoliopsida</taxon>
        <taxon>eudicotyledons</taxon>
        <taxon>Gunneridae</taxon>
        <taxon>Pentapetalae</taxon>
        <taxon>rosids</taxon>
        <taxon>fabids</taxon>
        <taxon>Malpighiales</taxon>
        <taxon>Rhizophoraceae</taxon>
        <taxon>Rhizophora</taxon>
    </lineage>
</organism>
<proteinExistence type="predicted"/>
<dbReference type="EMBL" id="GGEC01057080">
    <property type="protein sequence ID" value="MBX37564.1"/>
    <property type="molecule type" value="Transcribed_RNA"/>
</dbReference>
<name>A0A2P2N506_RHIMU</name>
<evidence type="ECO:0000313" key="2">
    <source>
        <dbReference type="EMBL" id="MBX37564.1"/>
    </source>
</evidence>
<feature type="compositionally biased region" description="Polar residues" evidence="1">
    <location>
        <begin position="1"/>
        <end position="19"/>
    </location>
</feature>